<protein>
    <recommendedName>
        <fullName evidence="3">SUN domain-containing protein</fullName>
    </recommendedName>
</protein>
<name>A0A550C7W4_9AGAR</name>
<keyword evidence="2" id="KW-1185">Reference proteome</keyword>
<gene>
    <name evidence="1" type="ORF">BD626DRAFT_503119</name>
</gene>
<proteinExistence type="predicted"/>
<reference evidence="1 2" key="1">
    <citation type="journal article" date="2019" name="New Phytol.">
        <title>Comparative genomics reveals unique wood-decay strategies and fruiting body development in the Schizophyllaceae.</title>
        <authorList>
            <person name="Almasi E."/>
            <person name="Sahu N."/>
            <person name="Krizsan K."/>
            <person name="Balint B."/>
            <person name="Kovacs G.M."/>
            <person name="Kiss B."/>
            <person name="Cseklye J."/>
            <person name="Drula E."/>
            <person name="Henrissat B."/>
            <person name="Nagy I."/>
            <person name="Chovatia M."/>
            <person name="Adam C."/>
            <person name="LaButti K."/>
            <person name="Lipzen A."/>
            <person name="Riley R."/>
            <person name="Grigoriev I.V."/>
            <person name="Nagy L.G."/>
        </authorList>
    </citation>
    <scope>NUCLEOTIDE SEQUENCE [LARGE SCALE GENOMIC DNA]</scope>
    <source>
        <strain evidence="1 2">NL-1724</strain>
    </source>
</reference>
<comment type="caution">
    <text evidence="1">The sequence shown here is derived from an EMBL/GenBank/DDBJ whole genome shotgun (WGS) entry which is preliminary data.</text>
</comment>
<sequence>MLGRVQMDKLSNWAYTERGLKFNSGLDYRQKEDLLLPECVISTSCLVPRRCWQFPGDTGHIGIHLPRAVAASAISLYYPGDNLLNADDPAMPRQLRAWSLIDDVTVRRAGNATTENPGYFYQESTNYTDYRAWSSSQLAKSVFLLLGTWENPVRHVAGYTEFKIPKSTLTVESELMILEVSSNWDVHKNTCLYMVGIHALEG</sequence>
<dbReference type="Gene3D" id="2.60.120.260">
    <property type="entry name" value="Galactose-binding domain-like"/>
    <property type="match status" value="1"/>
</dbReference>
<dbReference type="Proteomes" id="UP000320762">
    <property type="component" value="Unassembled WGS sequence"/>
</dbReference>
<evidence type="ECO:0000313" key="2">
    <source>
        <dbReference type="Proteomes" id="UP000320762"/>
    </source>
</evidence>
<dbReference type="AlphaFoldDB" id="A0A550C7W4"/>
<evidence type="ECO:0000313" key="1">
    <source>
        <dbReference type="EMBL" id="TRM60892.1"/>
    </source>
</evidence>
<dbReference type="OrthoDB" id="2659060at2759"/>
<organism evidence="1 2">
    <name type="scientific">Schizophyllum amplum</name>
    <dbReference type="NCBI Taxonomy" id="97359"/>
    <lineage>
        <taxon>Eukaryota</taxon>
        <taxon>Fungi</taxon>
        <taxon>Dikarya</taxon>
        <taxon>Basidiomycota</taxon>
        <taxon>Agaricomycotina</taxon>
        <taxon>Agaricomycetes</taxon>
        <taxon>Agaricomycetidae</taxon>
        <taxon>Agaricales</taxon>
        <taxon>Schizophyllaceae</taxon>
        <taxon>Schizophyllum</taxon>
    </lineage>
</organism>
<accession>A0A550C7W4</accession>
<dbReference type="EMBL" id="VDMD01000019">
    <property type="protein sequence ID" value="TRM60892.1"/>
    <property type="molecule type" value="Genomic_DNA"/>
</dbReference>
<evidence type="ECO:0008006" key="3">
    <source>
        <dbReference type="Google" id="ProtNLM"/>
    </source>
</evidence>